<name>A0ABR6PB41_9SPIR</name>
<gene>
    <name evidence="1" type="ORF">HNP68_001121</name>
</gene>
<reference evidence="1 2" key="1">
    <citation type="submission" date="2020-08" db="EMBL/GenBank/DDBJ databases">
        <title>Genomic Encyclopedia of Type Strains, Phase IV (KMG-IV): sequencing the most valuable type-strain genomes for metagenomic binning, comparative biology and taxonomic classification.</title>
        <authorList>
            <person name="Goeker M."/>
        </authorList>
    </citation>
    <scope>NUCLEOTIDE SEQUENCE [LARGE SCALE GENOMIC DNA]</scope>
    <source>
        <strain evidence="1 2">DSM 24625</strain>
    </source>
</reference>
<sequence length="52" mass="6130">MSIFGGHIEETIVYLYPKKDNLDKLDISDLEKLKNLFEKLLSIKEIFSKMIK</sequence>
<evidence type="ECO:0000313" key="1">
    <source>
        <dbReference type="EMBL" id="MBB6043499.1"/>
    </source>
</evidence>
<dbReference type="Pfam" id="PF05714">
    <property type="entry name" value="PFam54_60"/>
    <property type="match status" value="1"/>
</dbReference>
<dbReference type="Proteomes" id="UP000555838">
    <property type="component" value="Unassembled WGS sequence"/>
</dbReference>
<keyword evidence="2" id="KW-1185">Reference proteome</keyword>
<dbReference type="Gene3D" id="1.10.3160.10">
    <property type="entry name" value="Bbcrasp-1"/>
    <property type="match status" value="1"/>
</dbReference>
<organism evidence="1 2">
    <name type="scientific">Borreliella yangtzensis</name>
    <dbReference type="NCBI Taxonomy" id="683292"/>
    <lineage>
        <taxon>Bacteria</taxon>
        <taxon>Pseudomonadati</taxon>
        <taxon>Spirochaetota</taxon>
        <taxon>Spirochaetia</taxon>
        <taxon>Spirochaetales</taxon>
        <taxon>Borreliaceae</taxon>
        <taxon>Borreliella</taxon>
    </lineage>
</organism>
<protein>
    <submittedName>
        <fullName evidence="1">Uncharacterized protein</fullName>
    </submittedName>
</protein>
<dbReference type="EMBL" id="JACHFG010000011">
    <property type="protein sequence ID" value="MBB6043499.1"/>
    <property type="molecule type" value="Genomic_DNA"/>
</dbReference>
<comment type="caution">
    <text evidence="1">The sequence shown here is derived from an EMBL/GenBank/DDBJ whole genome shotgun (WGS) entry which is preliminary data.</text>
</comment>
<accession>A0ABR6PB41</accession>
<proteinExistence type="predicted"/>
<evidence type="ECO:0000313" key="2">
    <source>
        <dbReference type="Proteomes" id="UP000555838"/>
    </source>
</evidence>
<dbReference type="InterPro" id="IPR008421">
    <property type="entry name" value="Borrelia_lipoprotein_PFam54/60"/>
</dbReference>